<dbReference type="AlphaFoldDB" id="A0A518C0H1"/>
<evidence type="ECO:0000313" key="3">
    <source>
        <dbReference type="EMBL" id="QDU72726.1"/>
    </source>
</evidence>
<feature type="region of interest" description="Disordered" evidence="1">
    <location>
        <begin position="191"/>
        <end position="226"/>
    </location>
</feature>
<evidence type="ECO:0000313" key="4">
    <source>
        <dbReference type="Proteomes" id="UP000320386"/>
    </source>
</evidence>
<keyword evidence="2" id="KW-0732">Signal</keyword>
<dbReference type="InterPro" id="IPR016024">
    <property type="entry name" value="ARM-type_fold"/>
</dbReference>
<reference evidence="3 4" key="1">
    <citation type="submission" date="2019-02" db="EMBL/GenBank/DDBJ databases">
        <title>Deep-cultivation of Planctomycetes and their phenomic and genomic characterization uncovers novel biology.</title>
        <authorList>
            <person name="Wiegand S."/>
            <person name="Jogler M."/>
            <person name="Boedeker C."/>
            <person name="Pinto D."/>
            <person name="Vollmers J."/>
            <person name="Rivas-Marin E."/>
            <person name="Kohn T."/>
            <person name="Peeters S.H."/>
            <person name="Heuer A."/>
            <person name="Rast P."/>
            <person name="Oberbeckmann S."/>
            <person name="Bunk B."/>
            <person name="Jeske O."/>
            <person name="Meyerdierks A."/>
            <person name="Storesund J.E."/>
            <person name="Kallscheuer N."/>
            <person name="Luecker S."/>
            <person name="Lage O.M."/>
            <person name="Pohl T."/>
            <person name="Merkel B.J."/>
            <person name="Hornburger P."/>
            <person name="Mueller R.-W."/>
            <person name="Bruemmer F."/>
            <person name="Labrenz M."/>
            <person name="Spormann A.M."/>
            <person name="Op den Camp H."/>
            <person name="Overmann J."/>
            <person name="Amann R."/>
            <person name="Jetten M.S.M."/>
            <person name="Mascher T."/>
            <person name="Medema M.H."/>
            <person name="Devos D.P."/>
            <person name="Kaster A.-K."/>
            <person name="Ovreas L."/>
            <person name="Rohde M."/>
            <person name="Galperin M.Y."/>
            <person name="Jogler C."/>
        </authorList>
    </citation>
    <scope>NUCLEOTIDE SEQUENCE [LARGE SCALE GENOMIC DNA]</scope>
    <source>
        <strain evidence="3 4">Pan265</strain>
    </source>
</reference>
<feature type="region of interest" description="Disordered" evidence="1">
    <location>
        <begin position="101"/>
        <end position="161"/>
    </location>
</feature>
<sequence precursor="true">MIHHAVLRGCAAALAILTLNLNVYAQASEQPAAVRLDWQALLLDPRVAQPQVSDPVWQLNPRPGRKQMMIPFVIRPEANIIELRAPALAIRGAQFQAWFIPAPTDNPDQNQSHAPTNGWGHKQTPPGMDPAGGFQPGPSNPGMNPGMGLGRSNPANDAPQHPRLTRAINVTPQGEVQWSLDRVINGAQRAGQNSPYALKMDPAALREQRPAPPSRSRNADREAQRREMADYREKLNAFNQMQKSLRALPDDFTAKPTQVWGVYSLMDREDQLEITGLETGDWTITLAQLDALRAWAQSTDGVAGVDPNVVRQLLTSPHPLNTRLIALAAARSGVLNTLETADPAVVIGIAPLLTVPDQPTREVMVRAIAQGETIGPRSVSLLERAVNDRSPAIRLAAVTGLMRGDPTDERLQPILDQMLRSGAVPAANVLTSVAEQADAVRNNRREDQAVIDGWMRLVQTMPVSEAAAREADVVPAIVNNSTTSTTMLDWLDTVLLTADDPKLVLSTLDTLAAWPQDEESPRLELDRPDHPFIAQLQGPQADRAWPALTAYVPAGSQRSARNRQYDNYPGDDMMGMGPTGMGGPPPKASARDNADAEEQELNAFETLIKAATDLDPAPEQALAFVLRSDNRDQRAQGLLLLAGRGKGPVAQQAGTLLFREGTAATALKAFADNEEQLITGLYTSQNQQPPKLLPLIHVGRGEALQWLGENLNRGNLPDDNAWLDVITSERDLVAAGADERDSVARAAWTVLAIRSGGDAQLGERLFNEARSENVSDAPAAQVFWEKWTNTINAQLIGQKSGPYRLEILVTHKHGDPQTAKLGIVTLEENNGQLSFANDALSVEPGSSASRIVLTNPAQLSGLQPDGPRLLAEIDWGPSVDLSHQDDGTWSNFVIFGDTKLNITLTPFND</sequence>
<name>A0A518C0H1_9BACT</name>
<dbReference type="InterPro" id="IPR011989">
    <property type="entry name" value="ARM-like"/>
</dbReference>
<feature type="signal peptide" evidence="2">
    <location>
        <begin position="1"/>
        <end position="25"/>
    </location>
</feature>
<evidence type="ECO:0008006" key="5">
    <source>
        <dbReference type="Google" id="ProtNLM"/>
    </source>
</evidence>
<organism evidence="3 4">
    <name type="scientific">Mucisphaera calidilacus</name>
    <dbReference type="NCBI Taxonomy" id="2527982"/>
    <lineage>
        <taxon>Bacteria</taxon>
        <taxon>Pseudomonadati</taxon>
        <taxon>Planctomycetota</taxon>
        <taxon>Phycisphaerae</taxon>
        <taxon>Phycisphaerales</taxon>
        <taxon>Phycisphaeraceae</taxon>
        <taxon>Mucisphaera</taxon>
    </lineage>
</organism>
<dbReference type="EMBL" id="CP036280">
    <property type="protein sequence ID" value="QDU72726.1"/>
    <property type="molecule type" value="Genomic_DNA"/>
</dbReference>
<dbReference type="Proteomes" id="UP000320386">
    <property type="component" value="Chromosome"/>
</dbReference>
<dbReference type="KEGG" id="mcad:Pan265_26000"/>
<evidence type="ECO:0000256" key="1">
    <source>
        <dbReference type="SAM" id="MobiDB-lite"/>
    </source>
</evidence>
<dbReference type="RefSeq" id="WP_145446888.1">
    <property type="nucleotide sequence ID" value="NZ_CP036280.1"/>
</dbReference>
<evidence type="ECO:0000256" key="2">
    <source>
        <dbReference type="SAM" id="SignalP"/>
    </source>
</evidence>
<dbReference type="Gene3D" id="1.25.10.10">
    <property type="entry name" value="Leucine-rich Repeat Variant"/>
    <property type="match status" value="1"/>
</dbReference>
<feature type="compositionally biased region" description="Polar residues" evidence="1">
    <location>
        <begin position="106"/>
        <end position="115"/>
    </location>
</feature>
<gene>
    <name evidence="3" type="ORF">Pan265_26000</name>
</gene>
<feature type="chain" id="PRO_5021871787" description="HEAT repeat domain-containing protein" evidence="2">
    <location>
        <begin position="26"/>
        <end position="909"/>
    </location>
</feature>
<feature type="compositionally biased region" description="Basic and acidic residues" evidence="1">
    <location>
        <begin position="217"/>
        <end position="226"/>
    </location>
</feature>
<accession>A0A518C0H1</accession>
<dbReference type="SUPFAM" id="SSF48371">
    <property type="entry name" value="ARM repeat"/>
    <property type="match status" value="1"/>
</dbReference>
<protein>
    <recommendedName>
        <fullName evidence="5">HEAT repeat domain-containing protein</fullName>
    </recommendedName>
</protein>
<feature type="compositionally biased region" description="Low complexity" evidence="1">
    <location>
        <begin position="136"/>
        <end position="146"/>
    </location>
</feature>
<feature type="region of interest" description="Disordered" evidence="1">
    <location>
        <begin position="572"/>
        <end position="597"/>
    </location>
</feature>
<keyword evidence="4" id="KW-1185">Reference proteome</keyword>
<proteinExistence type="predicted"/>